<feature type="region of interest" description="Disordered" evidence="1">
    <location>
        <begin position="52"/>
        <end position="75"/>
    </location>
</feature>
<comment type="caution">
    <text evidence="2">The sequence shown here is derived from an EMBL/GenBank/DDBJ whole genome shotgun (WGS) entry which is preliminary data.</text>
</comment>
<evidence type="ECO:0000256" key="1">
    <source>
        <dbReference type="SAM" id="MobiDB-lite"/>
    </source>
</evidence>
<organism evidence="2">
    <name type="scientific">hydrocarbon metagenome</name>
    <dbReference type="NCBI Taxonomy" id="938273"/>
    <lineage>
        <taxon>unclassified sequences</taxon>
        <taxon>metagenomes</taxon>
        <taxon>ecological metagenomes</taxon>
    </lineage>
</organism>
<name>A0A0W8FLG1_9ZZZZ</name>
<proteinExistence type="predicted"/>
<sequence length="75" mass="8444">MFYVQRVGIVPRTIRKAAHSGNAPCINARRHSGDLLAGIHSHRVIPACIWPESRNKKMDPRQAHSGMTKKSEKKD</sequence>
<protein>
    <submittedName>
        <fullName evidence="2">Uncharacterized protein</fullName>
    </submittedName>
</protein>
<evidence type="ECO:0000313" key="2">
    <source>
        <dbReference type="EMBL" id="KUG21728.1"/>
    </source>
</evidence>
<feature type="compositionally biased region" description="Basic and acidic residues" evidence="1">
    <location>
        <begin position="53"/>
        <end position="62"/>
    </location>
</feature>
<gene>
    <name evidence="2" type="ORF">ASZ90_008512</name>
</gene>
<reference evidence="2" key="1">
    <citation type="journal article" date="2015" name="Proc. Natl. Acad. Sci. U.S.A.">
        <title>Networks of energetic and metabolic interactions define dynamics in microbial communities.</title>
        <authorList>
            <person name="Embree M."/>
            <person name="Liu J.K."/>
            <person name="Al-Bassam M.M."/>
            <person name="Zengler K."/>
        </authorList>
    </citation>
    <scope>NUCLEOTIDE SEQUENCE</scope>
</reference>
<accession>A0A0W8FLG1</accession>
<dbReference type="AlphaFoldDB" id="A0A0W8FLG1"/>
<dbReference type="EMBL" id="LNQE01001028">
    <property type="protein sequence ID" value="KUG21728.1"/>
    <property type="molecule type" value="Genomic_DNA"/>
</dbReference>